<dbReference type="InterPro" id="IPR037123">
    <property type="entry name" value="PRibGlycinamide_synth_C_sf"/>
</dbReference>
<comment type="similarity">
    <text evidence="5">Belongs to the AIR synthase family.</text>
</comment>
<dbReference type="Pfam" id="PF02843">
    <property type="entry name" value="GARS_C"/>
    <property type="match status" value="1"/>
</dbReference>
<dbReference type="GO" id="GO:0046872">
    <property type="term" value="F:metal ion binding"/>
    <property type="evidence" value="ECO:0007669"/>
    <property type="project" value="UniProtKB-KW"/>
</dbReference>
<dbReference type="FunFam" id="3.30.1330.10:FF:000001">
    <property type="entry name" value="Phosphoribosylformylglycinamidine cyclo-ligase"/>
    <property type="match status" value="1"/>
</dbReference>
<evidence type="ECO:0000256" key="9">
    <source>
        <dbReference type="ARBA" id="ARBA00022490"/>
    </source>
</evidence>
<dbReference type="GO" id="GO:0004637">
    <property type="term" value="F:phosphoribosylamine-glycine ligase activity"/>
    <property type="evidence" value="ECO:0007669"/>
    <property type="project" value="UniProtKB-EC"/>
</dbReference>
<comment type="caution">
    <text evidence="26">The sequence shown here is derived from an EMBL/GenBank/DDBJ whole genome shotgun (WGS) entry which is preliminary data.</text>
</comment>
<dbReference type="PROSITE" id="PS00184">
    <property type="entry name" value="GARS"/>
    <property type="match status" value="1"/>
</dbReference>
<evidence type="ECO:0000256" key="1">
    <source>
        <dbReference type="ARBA" id="ARBA00004496"/>
    </source>
</evidence>
<dbReference type="InterPro" id="IPR013815">
    <property type="entry name" value="ATP_grasp_subdomain_1"/>
</dbReference>
<evidence type="ECO:0000256" key="8">
    <source>
        <dbReference type="ARBA" id="ARBA00020367"/>
    </source>
</evidence>
<dbReference type="SUPFAM" id="SSF51246">
    <property type="entry name" value="Rudiment single hybrid motif"/>
    <property type="match status" value="1"/>
</dbReference>
<dbReference type="Gene3D" id="3.40.50.20">
    <property type="match status" value="1"/>
</dbReference>
<dbReference type="Gene3D" id="3.90.650.10">
    <property type="entry name" value="PurM-like C-terminal domain"/>
    <property type="match status" value="1"/>
</dbReference>
<dbReference type="NCBIfam" id="TIGR00878">
    <property type="entry name" value="purM"/>
    <property type="match status" value="1"/>
</dbReference>
<dbReference type="Gene3D" id="3.30.1490.20">
    <property type="entry name" value="ATP-grasp fold, A domain"/>
    <property type="match status" value="1"/>
</dbReference>
<evidence type="ECO:0000313" key="27">
    <source>
        <dbReference type="Proteomes" id="UP000467700"/>
    </source>
</evidence>
<dbReference type="EC" id="6.3.4.13" evidence="7"/>
<keyword evidence="11" id="KW-0479">Metal-binding</keyword>
<dbReference type="SMART" id="SM01210">
    <property type="entry name" value="GARS_C"/>
    <property type="match status" value="1"/>
</dbReference>
<dbReference type="SUPFAM" id="SSF55326">
    <property type="entry name" value="PurM N-terminal domain-like"/>
    <property type="match status" value="1"/>
</dbReference>
<evidence type="ECO:0000256" key="4">
    <source>
        <dbReference type="ARBA" id="ARBA00007423"/>
    </source>
</evidence>
<dbReference type="InterPro" id="IPR020561">
    <property type="entry name" value="PRibGlycinamid_synth_ATP-grasp"/>
</dbReference>
<evidence type="ECO:0000256" key="22">
    <source>
        <dbReference type="ARBA" id="ARBA00047843"/>
    </source>
</evidence>
<dbReference type="OrthoDB" id="2018833at2759"/>
<evidence type="ECO:0000256" key="20">
    <source>
        <dbReference type="ARBA" id="ARBA00032931"/>
    </source>
</evidence>
<dbReference type="GO" id="GO:0004641">
    <property type="term" value="F:phosphoribosylformylglycinamidine cyclo-ligase activity"/>
    <property type="evidence" value="ECO:0007669"/>
    <property type="project" value="UniProtKB-EC"/>
</dbReference>
<keyword evidence="10" id="KW-0436">Ligase</keyword>
<dbReference type="GO" id="GO:0046084">
    <property type="term" value="P:adenine biosynthetic process"/>
    <property type="evidence" value="ECO:0007669"/>
    <property type="project" value="TreeGrafter"/>
</dbReference>
<evidence type="ECO:0000256" key="14">
    <source>
        <dbReference type="ARBA" id="ARBA00022840"/>
    </source>
</evidence>
<dbReference type="Proteomes" id="UP000467700">
    <property type="component" value="Unassembled WGS sequence"/>
</dbReference>
<evidence type="ECO:0000313" key="26">
    <source>
        <dbReference type="EMBL" id="CAA7265973.1"/>
    </source>
</evidence>
<evidence type="ECO:0000256" key="23">
    <source>
        <dbReference type="ARBA" id="ARBA00049057"/>
    </source>
</evidence>
<evidence type="ECO:0000256" key="12">
    <source>
        <dbReference type="ARBA" id="ARBA00022741"/>
    </source>
</evidence>
<dbReference type="CDD" id="cd02196">
    <property type="entry name" value="PurM"/>
    <property type="match status" value="1"/>
</dbReference>
<keyword evidence="13" id="KW-0658">Purine biosynthesis</keyword>
<evidence type="ECO:0000256" key="7">
    <source>
        <dbReference type="ARBA" id="ARBA00013255"/>
    </source>
</evidence>
<comment type="function">
    <text evidence="17">Catalyzes the second and fifth step in the 'de novo' purine biosynthesis pathway; contains phosphoribosylamine--glycine ligase (GARS) and phosphoribosylformylglycinamidine cyclo-ligase (AIRS) activities.</text>
</comment>
<evidence type="ECO:0000256" key="15">
    <source>
        <dbReference type="ARBA" id="ARBA00023211"/>
    </source>
</evidence>
<evidence type="ECO:0000256" key="3">
    <source>
        <dbReference type="ARBA" id="ARBA00005174"/>
    </source>
</evidence>
<comment type="catalytic activity">
    <reaction evidence="22">
        <text>5-phospho-beta-D-ribosylamine + glycine + ATP = N(1)-(5-phospho-beta-D-ribosyl)glycinamide + ADP + phosphate + H(+)</text>
        <dbReference type="Rhea" id="RHEA:17453"/>
        <dbReference type="ChEBI" id="CHEBI:15378"/>
        <dbReference type="ChEBI" id="CHEBI:30616"/>
        <dbReference type="ChEBI" id="CHEBI:43474"/>
        <dbReference type="ChEBI" id="CHEBI:57305"/>
        <dbReference type="ChEBI" id="CHEBI:58681"/>
        <dbReference type="ChEBI" id="CHEBI:143788"/>
        <dbReference type="ChEBI" id="CHEBI:456216"/>
        <dbReference type="EC" id="6.3.4.13"/>
    </reaction>
</comment>
<evidence type="ECO:0000256" key="5">
    <source>
        <dbReference type="ARBA" id="ARBA00010280"/>
    </source>
</evidence>
<dbReference type="GO" id="GO:0006189">
    <property type="term" value="P:'de novo' IMP biosynthetic process"/>
    <property type="evidence" value="ECO:0007669"/>
    <property type="project" value="InterPro"/>
</dbReference>
<dbReference type="InterPro" id="IPR036676">
    <property type="entry name" value="PurM-like_C_sf"/>
</dbReference>
<evidence type="ECO:0000256" key="2">
    <source>
        <dbReference type="ARBA" id="ARBA00004686"/>
    </source>
</evidence>
<keyword evidence="15" id="KW-0464">Manganese</keyword>
<dbReference type="Pfam" id="PF00586">
    <property type="entry name" value="AIRS"/>
    <property type="match status" value="1"/>
</dbReference>
<sequence>MSVRVLLLGGGGREHALAWKLAQSTLLEHTYVCPGNAGTSQEPKTTNITDIPPDDFPRLVQFAVENQVNLVLPGQEQPLVDGIEGFFRKVGIPVFGPSALAARMEGSKAFSKDFMARHNIPTAQYKTFQSSQVDQAIEYVKTCGHRVVLKASGLAAGKGVLIPETTEEAVTGLIEIMVANAFGDAGNEVVVEELLTGPEISVLAISDGYSIFTLPAAQDHKRIGEGDTGPNTGGMGAYAPAPVATPEILHRIMKEALRPTIDGMRKEGFPFLGMLFTGFILTPSGPKVLEYNVRFGDPETEALMLLLHEDVDLAALLLACAEYRLDSVPIKFQDGIAVTVILASEGYPRSYPKGKKITIGQVPSNVVVFHAGTKNAGEDIVTAGGRVLAVTASAPTLEEALKAAYTGVDQIDFEGKTFRRDIAHRALAAKSEKSGGLTYAQAGVSVDVGNALVEAIKPLVRATRRPGADGEIGGFGGVFDLKATGFKDPVLVSGTDGVGTKLRLAVDAGIHDLVGIDLVAMSVNDLLVQGAEPLYFLDYYGCGKLDVSVATQVVKGIAEGCKQAGCALIGGETAEMPGMYAAGDYDLAGFAVGAVERDQILPLPNIVAGDVVLGVSSSGLHSNGFSLVRKIIARSGLSYSSPCPWKPEATLGRVLLEPTRIYTSQILPLAKRHLLKGMSHITGGGFIENIPRVLPKGLGCYIDASTWELPPVFRFLLKNGNVDPLEMARTFNNGIGMVLIVAADQVDEVIQALQSGVYRIGEVTTTPGVEMRNVLTWAT</sequence>
<dbReference type="PANTHER" id="PTHR10520:SF12">
    <property type="entry name" value="TRIFUNCTIONAL PURINE BIOSYNTHETIC PROTEIN ADENOSINE-3"/>
    <property type="match status" value="1"/>
</dbReference>
<dbReference type="FunFam" id="3.90.600.10:FF:000001">
    <property type="entry name" value="Trifunctional purine biosynthetic protein adenosine-3"/>
    <property type="match status" value="1"/>
</dbReference>
<evidence type="ECO:0000256" key="19">
    <source>
        <dbReference type="ARBA" id="ARBA00031908"/>
    </source>
</evidence>
<dbReference type="AlphaFoldDB" id="A0A8S0XM77"/>
<dbReference type="GO" id="GO:0005829">
    <property type="term" value="C:cytosol"/>
    <property type="evidence" value="ECO:0007669"/>
    <property type="project" value="TreeGrafter"/>
</dbReference>
<gene>
    <name evidence="26" type="ORF">AAE3_LOCUS8095</name>
</gene>
<dbReference type="Pfam" id="PF01071">
    <property type="entry name" value="GARS_A"/>
    <property type="match status" value="1"/>
</dbReference>
<evidence type="ECO:0000256" key="13">
    <source>
        <dbReference type="ARBA" id="ARBA00022755"/>
    </source>
</evidence>
<dbReference type="FunFam" id="3.30.1490.20:FF:000006">
    <property type="entry name" value="phosphoribosylamine--glycine ligase, chloroplastic-like"/>
    <property type="match status" value="1"/>
</dbReference>
<comment type="catalytic activity">
    <reaction evidence="23">
        <text>2-formamido-N(1)-(5-O-phospho-beta-D-ribosyl)acetamidine + ATP = 5-amino-1-(5-phospho-beta-D-ribosyl)imidazole + ADP + phosphate + H(+)</text>
        <dbReference type="Rhea" id="RHEA:23032"/>
        <dbReference type="ChEBI" id="CHEBI:15378"/>
        <dbReference type="ChEBI" id="CHEBI:30616"/>
        <dbReference type="ChEBI" id="CHEBI:43474"/>
        <dbReference type="ChEBI" id="CHEBI:137981"/>
        <dbReference type="ChEBI" id="CHEBI:147287"/>
        <dbReference type="ChEBI" id="CHEBI:456216"/>
        <dbReference type="EC" id="6.3.3.1"/>
    </reaction>
</comment>
<comment type="subcellular location">
    <subcellularLocation>
        <location evidence="1">Cytoplasm</location>
    </subcellularLocation>
</comment>
<dbReference type="Pfam" id="PF02769">
    <property type="entry name" value="AIRS_C"/>
    <property type="match status" value="1"/>
</dbReference>
<proteinExistence type="inferred from homology"/>
<dbReference type="PROSITE" id="PS50975">
    <property type="entry name" value="ATP_GRASP"/>
    <property type="match status" value="1"/>
</dbReference>
<dbReference type="InterPro" id="IPR036921">
    <property type="entry name" value="PurM-like_N_sf"/>
</dbReference>
<dbReference type="InterPro" id="IPR020559">
    <property type="entry name" value="PRibGlycinamide_synth_CS"/>
</dbReference>
<dbReference type="InterPro" id="IPR000115">
    <property type="entry name" value="PRibGlycinamide_synth"/>
</dbReference>
<comment type="similarity">
    <text evidence="4">In the N-terminal section; belongs to the GARS family.</text>
</comment>
<dbReference type="InterPro" id="IPR016188">
    <property type="entry name" value="PurM-like_N"/>
</dbReference>
<dbReference type="FunFam" id="3.90.650.10:FF:000011">
    <property type="entry name" value="Phosphoribosylformylglycinamidine cyclo-ligase"/>
    <property type="match status" value="1"/>
</dbReference>
<dbReference type="InterPro" id="IPR020562">
    <property type="entry name" value="PRibGlycinamide_synth_N"/>
</dbReference>
<dbReference type="InterPro" id="IPR004733">
    <property type="entry name" value="PurM_cligase"/>
</dbReference>
<comment type="pathway">
    <text evidence="2">Purine metabolism; IMP biosynthesis via de novo pathway; 5-amino-1-(5-phospho-D-ribosyl)imidazole from N(2)-formyl-N(1)-(5-phospho-D-ribosyl)glycinamide: step 2/2.</text>
</comment>
<comment type="similarity">
    <text evidence="18">In the C-terminal section; belongs to the AIR synthase family.</text>
</comment>
<protein>
    <recommendedName>
        <fullName evidence="8">Phosphoribosylformylglycinamidine cyclo-ligase</fullName>
        <ecNumber evidence="6">6.3.3.1</ecNumber>
        <ecNumber evidence="7">6.3.4.13</ecNumber>
    </recommendedName>
    <alternativeName>
        <fullName evidence="20">AIR synthase</fullName>
    </alternativeName>
    <alternativeName>
        <fullName evidence="21">AIRS</fullName>
    </alternativeName>
    <alternativeName>
        <fullName evidence="19">Phosphoribosyl-aminoimidazole synthetase</fullName>
    </alternativeName>
</protein>
<evidence type="ECO:0000256" key="17">
    <source>
        <dbReference type="ARBA" id="ARBA00029388"/>
    </source>
</evidence>
<dbReference type="SUPFAM" id="SSF52440">
    <property type="entry name" value="PreATP-grasp domain"/>
    <property type="match status" value="1"/>
</dbReference>
<dbReference type="HAMAP" id="MF_00138">
    <property type="entry name" value="GARS"/>
    <property type="match status" value="1"/>
</dbReference>
<reference evidence="26 27" key="1">
    <citation type="submission" date="2020-01" db="EMBL/GenBank/DDBJ databases">
        <authorList>
            <person name="Gupta K D."/>
        </authorList>
    </citation>
    <scope>NUCLEOTIDE SEQUENCE [LARGE SCALE GENOMIC DNA]</scope>
</reference>
<dbReference type="HAMAP" id="MF_00741">
    <property type="entry name" value="AIRS"/>
    <property type="match status" value="1"/>
</dbReference>
<evidence type="ECO:0000256" key="24">
    <source>
        <dbReference type="PROSITE-ProRule" id="PRU00409"/>
    </source>
</evidence>
<keyword evidence="14 24" id="KW-0067">ATP-binding</keyword>
<evidence type="ECO:0000256" key="11">
    <source>
        <dbReference type="ARBA" id="ARBA00022723"/>
    </source>
</evidence>
<comment type="pathway">
    <text evidence="3">Purine metabolism; IMP biosynthesis via de novo pathway; N(1)-(5-phospho-D-ribosyl)glycinamide from 5-phospho-alpha-D-ribose 1-diphosphate: step 2/2.</text>
</comment>
<keyword evidence="9" id="KW-0963">Cytoplasm</keyword>
<evidence type="ECO:0000256" key="21">
    <source>
        <dbReference type="ARBA" id="ARBA00033093"/>
    </source>
</evidence>
<dbReference type="FunFam" id="3.40.50.20:FF:000006">
    <property type="entry name" value="Phosphoribosylamine--glycine ligase, chloroplastic"/>
    <property type="match status" value="1"/>
</dbReference>
<dbReference type="InterPro" id="IPR016185">
    <property type="entry name" value="PreATP-grasp_dom_sf"/>
</dbReference>
<accession>A0A8S0XM77</accession>
<dbReference type="PANTHER" id="PTHR10520">
    <property type="entry name" value="TRIFUNCTIONAL PURINE BIOSYNTHETIC PROTEIN ADENOSINE-3-RELATED"/>
    <property type="match status" value="1"/>
</dbReference>
<dbReference type="InterPro" id="IPR011054">
    <property type="entry name" value="Rudment_hybrid_motif"/>
</dbReference>
<feature type="domain" description="ATP-grasp" evidence="25">
    <location>
        <begin position="112"/>
        <end position="322"/>
    </location>
</feature>
<dbReference type="SUPFAM" id="SSF56059">
    <property type="entry name" value="Glutathione synthetase ATP-binding domain-like"/>
    <property type="match status" value="1"/>
</dbReference>
<dbReference type="SMART" id="SM01209">
    <property type="entry name" value="GARS_A"/>
    <property type="match status" value="1"/>
</dbReference>
<keyword evidence="12 24" id="KW-0547">Nucleotide-binding</keyword>
<dbReference type="NCBIfam" id="TIGR00877">
    <property type="entry name" value="purD"/>
    <property type="match status" value="1"/>
</dbReference>
<evidence type="ECO:0000256" key="10">
    <source>
        <dbReference type="ARBA" id="ARBA00022598"/>
    </source>
</evidence>
<dbReference type="Gene3D" id="3.30.1330.10">
    <property type="entry name" value="PurM-like, N-terminal domain"/>
    <property type="match status" value="1"/>
</dbReference>
<evidence type="ECO:0000256" key="18">
    <source>
        <dbReference type="ARBA" id="ARBA00029444"/>
    </source>
</evidence>
<dbReference type="EC" id="6.3.3.1" evidence="6"/>
<dbReference type="FunFam" id="3.30.470.20:FF:000018">
    <property type="entry name" value="Trifunctional purine biosynthetic protein adenosine-3"/>
    <property type="match status" value="1"/>
</dbReference>
<dbReference type="Gene3D" id="3.90.600.10">
    <property type="entry name" value="Phosphoribosylglycinamide synthetase, C-terminal domain"/>
    <property type="match status" value="1"/>
</dbReference>
<dbReference type="InterPro" id="IPR020560">
    <property type="entry name" value="PRibGlycinamide_synth_C-dom"/>
</dbReference>
<keyword evidence="27" id="KW-1185">Reference proteome</keyword>
<organism evidence="26 27">
    <name type="scientific">Cyclocybe aegerita</name>
    <name type="common">Black poplar mushroom</name>
    <name type="synonym">Agrocybe aegerita</name>
    <dbReference type="NCBI Taxonomy" id="1973307"/>
    <lineage>
        <taxon>Eukaryota</taxon>
        <taxon>Fungi</taxon>
        <taxon>Dikarya</taxon>
        <taxon>Basidiomycota</taxon>
        <taxon>Agaricomycotina</taxon>
        <taxon>Agaricomycetes</taxon>
        <taxon>Agaricomycetidae</taxon>
        <taxon>Agaricales</taxon>
        <taxon>Agaricineae</taxon>
        <taxon>Bolbitiaceae</taxon>
        <taxon>Cyclocybe</taxon>
    </lineage>
</organism>
<dbReference type="Pfam" id="PF02844">
    <property type="entry name" value="GARS_N"/>
    <property type="match status" value="1"/>
</dbReference>
<evidence type="ECO:0000259" key="25">
    <source>
        <dbReference type="PROSITE" id="PS50975"/>
    </source>
</evidence>
<dbReference type="InterPro" id="IPR010918">
    <property type="entry name" value="PurM-like_C_dom"/>
</dbReference>
<evidence type="ECO:0000256" key="6">
    <source>
        <dbReference type="ARBA" id="ARBA00013047"/>
    </source>
</evidence>
<keyword evidence="16" id="KW-0511">Multifunctional enzyme</keyword>
<dbReference type="InterPro" id="IPR011761">
    <property type="entry name" value="ATP-grasp"/>
</dbReference>
<dbReference type="SUPFAM" id="SSF56042">
    <property type="entry name" value="PurM C-terminal domain-like"/>
    <property type="match status" value="1"/>
</dbReference>
<name>A0A8S0XM77_CYCAE</name>
<dbReference type="Gene3D" id="3.30.470.20">
    <property type="entry name" value="ATP-grasp fold, B domain"/>
    <property type="match status" value="1"/>
</dbReference>
<evidence type="ECO:0000256" key="16">
    <source>
        <dbReference type="ARBA" id="ARBA00023268"/>
    </source>
</evidence>
<dbReference type="GO" id="GO:0005524">
    <property type="term" value="F:ATP binding"/>
    <property type="evidence" value="ECO:0007669"/>
    <property type="project" value="UniProtKB-UniRule"/>
</dbReference>
<dbReference type="EMBL" id="CACVBS010000051">
    <property type="protein sequence ID" value="CAA7265973.1"/>
    <property type="molecule type" value="Genomic_DNA"/>
</dbReference>